<organism evidence="1">
    <name type="scientific">marine sediment metagenome</name>
    <dbReference type="NCBI Taxonomy" id="412755"/>
    <lineage>
        <taxon>unclassified sequences</taxon>
        <taxon>metagenomes</taxon>
        <taxon>ecological metagenomes</taxon>
    </lineage>
</organism>
<reference evidence="1" key="1">
    <citation type="journal article" date="2014" name="Front. Microbiol.">
        <title>High frequency of phylogenetically diverse reductive dehalogenase-homologous genes in deep subseafloor sedimentary metagenomes.</title>
        <authorList>
            <person name="Kawai M."/>
            <person name="Futagami T."/>
            <person name="Toyoda A."/>
            <person name="Takaki Y."/>
            <person name="Nishi S."/>
            <person name="Hori S."/>
            <person name="Arai W."/>
            <person name="Tsubouchi T."/>
            <person name="Morono Y."/>
            <person name="Uchiyama I."/>
            <person name="Ito T."/>
            <person name="Fujiyama A."/>
            <person name="Inagaki F."/>
            <person name="Takami H."/>
        </authorList>
    </citation>
    <scope>NUCLEOTIDE SEQUENCE</scope>
    <source>
        <strain evidence="1">Expedition CK06-06</strain>
    </source>
</reference>
<dbReference type="AlphaFoldDB" id="X0U474"/>
<gene>
    <name evidence="1" type="ORF">S01H1_41556</name>
</gene>
<sequence>LCYANSSITCQNIKKSFVDHNKLILILEDYQKITIAGKNIDTTAHKKRIRELVSMATRKGFDIPEKSVKHYGHYVKEKEIEYVLVRW</sequence>
<proteinExistence type="predicted"/>
<protein>
    <submittedName>
        <fullName evidence="1">Uncharacterized protein</fullName>
    </submittedName>
</protein>
<feature type="non-terminal residue" evidence="1">
    <location>
        <position position="1"/>
    </location>
</feature>
<dbReference type="EMBL" id="BARS01026363">
    <property type="protein sequence ID" value="GAG00370.1"/>
    <property type="molecule type" value="Genomic_DNA"/>
</dbReference>
<accession>X0U474</accession>
<comment type="caution">
    <text evidence="1">The sequence shown here is derived from an EMBL/GenBank/DDBJ whole genome shotgun (WGS) entry which is preliminary data.</text>
</comment>
<name>X0U474_9ZZZZ</name>
<evidence type="ECO:0000313" key="1">
    <source>
        <dbReference type="EMBL" id="GAG00370.1"/>
    </source>
</evidence>